<protein>
    <recommendedName>
        <fullName evidence="9">HD domain-containing protein</fullName>
    </recommendedName>
</protein>
<evidence type="ECO:0000256" key="2">
    <source>
        <dbReference type="ARBA" id="ARBA00022475"/>
    </source>
</evidence>
<dbReference type="InterPro" id="IPR043760">
    <property type="entry name" value="PycTM_dom"/>
</dbReference>
<feature type="domain" description="HD" evidence="9">
    <location>
        <begin position="27"/>
        <end position="128"/>
    </location>
</feature>
<dbReference type="GO" id="GO:0051607">
    <property type="term" value="P:defense response to virus"/>
    <property type="evidence" value="ECO:0007669"/>
    <property type="project" value="UniProtKB-KW"/>
</dbReference>
<dbReference type="GO" id="GO:0005886">
    <property type="term" value="C:plasma membrane"/>
    <property type="evidence" value="ECO:0007669"/>
    <property type="project" value="UniProtKB-SubCell"/>
</dbReference>
<keyword evidence="6" id="KW-0051">Antiviral defense</keyword>
<dbReference type="Proteomes" id="UP000223913">
    <property type="component" value="Unassembled WGS sequence"/>
</dbReference>
<evidence type="ECO:0000313" key="11">
    <source>
        <dbReference type="Proteomes" id="UP000223913"/>
    </source>
</evidence>
<keyword evidence="5 8" id="KW-1133">Transmembrane helix</keyword>
<evidence type="ECO:0000256" key="8">
    <source>
        <dbReference type="SAM" id="Phobius"/>
    </source>
</evidence>
<accession>A0A2D0N0B4</accession>
<evidence type="ECO:0000256" key="7">
    <source>
        <dbReference type="ARBA" id="ARBA00023136"/>
    </source>
</evidence>
<reference evidence="10 11" key="1">
    <citation type="submission" date="2017-10" db="EMBL/GenBank/DDBJ databases">
        <title>The draft genome sequence of Lewinella nigricans NBRC 102662.</title>
        <authorList>
            <person name="Wang K."/>
        </authorList>
    </citation>
    <scope>NUCLEOTIDE SEQUENCE [LARGE SCALE GENOMIC DNA]</scope>
    <source>
        <strain evidence="10 11">NBRC 102662</strain>
    </source>
</reference>
<dbReference type="PANTHER" id="PTHR21174:SF0">
    <property type="entry name" value="HD PHOSPHOHYDROLASE FAMILY PROTEIN-RELATED"/>
    <property type="match status" value="1"/>
</dbReference>
<dbReference type="CDD" id="cd00077">
    <property type="entry name" value="HDc"/>
    <property type="match status" value="1"/>
</dbReference>
<gene>
    <name evidence="10" type="ORF">CRP01_34605</name>
</gene>
<evidence type="ECO:0000256" key="6">
    <source>
        <dbReference type="ARBA" id="ARBA00023118"/>
    </source>
</evidence>
<keyword evidence="11" id="KW-1185">Reference proteome</keyword>
<feature type="transmembrane region" description="Helical" evidence="8">
    <location>
        <begin position="355"/>
        <end position="378"/>
    </location>
</feature>
<name>A0A2D0N0B4_FLAN2</name>
<dbReference type="RefSeq" id="WP_099154659.1">
    <property type="nucleotide sequence ID" value="NZ_PDUD01000047.1"/>
</dbReference>
<dbReference type="SMART" id="SM00471">
    <property type="entry name" value="HDc"/>
    <property type="match status" value="1"/>
</dbReference>
<dbReference type="Pfam" id="PF18967">
    <property type="entry name" value="PycTM"/>
    <property type="match status" value="1"/>
</dbReference>
<dbReference type="GO" id="GO:0000166">
    <property type="term" value="F:nucleotide binding"/>
    <property type="evidence" value="ECO:0007669"/>
    <property type="project" value="UniProtKB-KW"/>
</dbReference>
<evidence type="ECO:0000313" key="10">
    <source>
        <dbReference type="EMBL" id="PHN01925.1"/>
    </source>
</evidence>
<feature type="transmembrane region" description="Helical" evidence="8">
    <location>
        <begin position="260"/>
        <end position="281"/>
    </location>
</feature>
<proteinExistence type="predicted"/>
<dbReference type="Pfam" id="PF01966">
    <property type="entry name" value="HD"/>
    <property type="match status" value="1"/>
</dbReference>
<evidence type="ECO:0000256" key="3">
    <source>
        <dbReference type="ARBA" id="ARBA00022692"/>
    </source>
</evidence>
<comment type="subcellular location">
    <subcellularLocation>
        <location evidence="1">Cell membrane</location>
    </subcellularLocation>
</comment>
<keyword evidence="4" id="KW-0547">Nucleotide-binding</keyword>
<keyword evidence="3 8" id="KW-0812">Transmembrane</keyword>
<dbReference type="InterPro" id="IPR006674">
    <property type="entry name" value="HD_domain"/>
</dbReference>
<evidence type="ECO:0000256" key="1">
    <source>
        <dbReference type="ARBA" id="ARBA00004236"/>
    </source>
</evidence>
<feature type="transmembrane region" description="Helical" evidence="8">
    <location>
        <begin position="234"/>
        <end position="254"/>
    </location>
</feature>
<dbReference type="Gene3D" id="1.10.3210.10">
    <property type="entry name" value="Hypothetical protein af1432"/>
    <property type="match status" value="1"/>
</dbReference>
<dbReference type="InterPro" id="IPR009218">
    <property type="entry name" value="HD_phosphohydro"/>
</dbReference>
<dbReference type="AlphaFoldDB" id="A0A2D0N0B4"/>
<dbReference type="PANTHER" id="PTHR21174">
    <property type="match status" value="1"/>
</dbReference>
<sequence>MEWIVQEAEHYVTGLLENLNAQYCYHDLEHTLRVKKAAEELSDAAELSPDEKEILLLAALFHDTGFVEVYYGHEQVSARLAREFLSEKSYPDEKMNSVISCIRVTAMHTQADNRLEQLMKDADLSNLGQEDYFKYLDRLRSEWEMVLNERYSDVAWYRLNHQFLKKHHYQTTIAQTLYGQQCAVNQKRLKKMAKDSKEKLRKGIQGSKSAQMMFKTSLRNHLDLSNLADNKANIMLSVNALIITIAMPVAASYIAQLPYLLVPAIILLCTCLASMIFATLATRPIKMSGYTPPETIDQGESNLFFFGNFFRMSLREYQSGMAKVVDDDEQLEGTIMRDLYFLGRSLGRKYRQLRICYNIFMMGIIAAVIIFAIAYLLYN</sequence>
<dbReference type="InterPro" id="IPR003607">
    <property type="entry name" value="HD/PDEase_dom"/>
</dbReference>
<comment type="caution">
    <text evidence="10">The sequence shown here is derived from an EMBL/GenBank/DDBJ whole genome shotgun (WGS) entry which is preliminary data.</text>
</comment>
<dbReference type="SUPFAM" id="SSF109604">
    <property type="entry name" value="HD-domain/PDEase-like"/>
    <property type="match status" value="1"/>
</dbReference>
<dbReference type="EMBL" id="PDUD01000047">
    <property type="protein sequence ID" value="PHN01925.1"/>
    <property type="molecule type" value="Genomic_DNA"/>
</dbReference>
<evidence type="ECO:0000256" key="4">
    <source>
        <dbReference type="ARBA" id="ARBA00022741"/>
    </source>
</evidence>
<keyword evidence="2" id="KW-1003">Cell membrane</keyword>
<keyword evidence="7 8" id="KW-0472">Membrane</keyword>
<evidence type="ECO:0000259" key="9">
    <source>
        <dbReference type="PROSITE" id="PS51831"/>
    </source>
</evidence>
<dbReference type="PROSITE" id="PS51831">
    <property type="entry name" value="HD"/>
    <property type="match status" value="1"/>
</dbReference>
<evidence type="ECO:0000256" key="5">
    <source>
        <dbReference type="ARBA" id="ARBA00022989"/>
    </source>
</evidence>
<organism evidence="10 11">
    <name type="scientific">Flavilitoribacter nigricans (strain ATCC 23147 / DSM 23189 / NBRC 102662 / NCIMB 1420 / SS-2)</name>
    <name type="common">Lewinella nigricans</name>
    <dbReference type="NCBI Taxonomy" id="1122177"/>
    <lineage>
        <taxon>Bacteria</taxon>
        <taxon>Pseudomonadati</taxon>
        <taxon>Bacteroidota</taxon>
        <taxon>Saprospiria</taxon>
        <taxon>Saprospirales</taxon>
        <taxon>Lewinellaceae</taxon>
        <taxon>Flavilitoribacter</taxon>
    </lineage>
</organism>
<dbReference type="OrthoDB" id="5728337at2"/>